<dbReference type="FunFam" id="1.10.287.110:FF:000061">
    <property type="entry name" value="DnaJ (Hsp40) homolog, subfamily C, member 11b"/>
    <property type="match status" value="1"/>
</dbReference>
<reference evidence="5" key="3">
    <citation type="submission" date="2025-09" db="UniProtKB">
        <authorList>
            <consortium name="Ensembl"/>
        </authorList>
    </citation>
    <scope>IDENTIFICATION</scope>
</reference>
<dbReference type="Gene3D" id="1.10.287.110">
    <property type="entry name" value="DnaJ domain"/>
    <property type="match status" value="1"/>
</dbReference>
<keyword evidence="3" id="KW-0143">Chaperone</keyword>
<reference evidence="5" key="2">
    <citation type="submission" date="2025-08" db="UniProtKB">
        <authorList>
            <consortium name="Ensembl"/>
        </authorList>
    </citation>
    <scope>IDENTIFICATION</scope>
</reference>
<proteinExistence type="predicted"/>
<dbReference type="InterPro" id="IPR052243">
    <property type="entry name" value="Mito_inner_membrane_organizer"/>
</dbReference>
<dbReference type="Pfam" id="PF22774">
    <property type="entry name" value="DNAJC11_beta-barrel"/>
    <property type="match status" value="1"/>
</dbReference>
<keyword evidence="6" id="KW-1185">Reference proteome</keyword>
<keyword evidence="2" id="KW-0472">Membrane</keyword>
<dbReference type="SUPFAM" id="SSF46565">
    <property type="entry name" value="Chaperone J-domain"/>
    <property type="match status" value="1"/>
</dbReference>
<accession>A0A673T5R8</accession>
<dbReference type="Pfam" id="PF11875">
    <property type="entry name" value="DnaJ-like_C11_C"/>
    <property type="match status" value="1"/>
</dbReference>
<protein>
    <submittedName>
        <fullName evidence="5">DnaJ heat shock protein family (Hsp40) member C11</fullName>
    </submittedName>
</protein>
<evidence type="ECO:0000256" key="3">
    <source>
        <dbReference type="ARBA" id="ARBA00023186"/>
    </source>
</evidence>
<evidence type="ECO:0000313" key="5">
    <source>
        <dbReference type="Ensembl" id="ENSSSUP00005008667.1"/>
    </source>
</evidence>
<dbReference type="InterPro" id="IPR001623">
    <property type="entry name" value="DnaJ_domain"/>
</dbReference>
<dbReference type="GO" id="GO:0005739">
    <property type="term" value="C:mitochondrion"/>
    <property type="evidence" value="ECO:0007669"/>
    <property type="project" value="GOC"/>
</dbReference>
<dbReference type="SMART" id="SM00271">
    <property type="entry name" value="DnaJ"/>
    <property type="match status" value="1"/>
</dbReference>
<dbReference type="InterPro" id="IPR055225">
    <property type="entry name" value="DNAJC11-like_beta-barrel"/>
</dbReference>
<evidence type="ECO:0000259" key="4">
    <source>
        <dbReference type="PROSITE" id="PS50076"/>
    </source>
</evidence>
<reference evidence="5 6" key="1">
    <citation type="submission" date="2019-05" db="EMBL/GenBank/DDBJ databases">
        <title>A Chromosome-scale Meerkat (S. suricatta) Genome Assembly.</title>
        <authorList>
            <person name="Dudchenko O."/>
            <person name="Lieberman Aiden E."/>
            <person name="Tung J."/>
            <person name="Barreiro L.B."/>
            <person name="Clutton-Brock T.H."/>
        </authorList>
    </citation>
    <scope>NUCLEOTIDE SEQUENCE [LARGE SCALE GENOMIC DNA]</scope>
</reference>
<dbReference type="PROSITE" id="PS00636">
    <property type="entry name" value="DNAJ_1"/>
    <property type="match status" value="1"/>
</dbReference>
<dbReference type="CDD" id="cd06257">
    <property type="entry name" value="DnaJ"/>
    <property type="match status" value="1"/>
</dbReference>
<dbReference type="PANTHER" id="PTHR44157">
    <property type="entry name" value="DNAJ HOMOLOG SUBFAMILY C MEMBER 11"/>
    <property type="match status" value="1"/>
</dbReference>
<name>A0A673T5R8_SURSU</name>
<dbReference type="GO" id="GO:0016020">
    <property type="term" value="C:membrane"/>
    <property type="evidence" value="ECO:0007669"/>
    <property type="project" value="UniProtKB-SubCell"/>
</dbReference>
<organism evidence="5 6">
    <name type="scientific">Suricata suricatta</name>
    <name type="common">Meerkat</name>
    <dbReference type="NCBI Taxonomy" id="37032"/>
    <lineage>
        <taxon>Eukaryota</taxon>
        <taxon>Metazoa</taxon>
        <taxon>Chordata</taxon>
        <taxon>Craniata</taxon>
        <taxon>Vertebrata</taxon>
        <taxon>Euteleostomi</taxon>
        <taxon>Mammalia</taxon>
        <taxon>Eutheria</taxon>
        <taxon>Laurasiatheria</taxon>
        <taxon>Carnivora</taxon>
        <taxon>Feliformia</taxon>
        <taxon>Herpestidae</taxon>
        <taxon>Suricata</taxon>
    </lineage>
</organism>
<dbReference type="AlphaFoldDB" id="A0A673T5R8"/>
<evidence type="ECO:0000256" key="2">
    <source>
        <dbReference type="ARBA" id="ARBA00023136"/>
    </source>
</evidence>
<dbReference type="InterPro" id="IPR024586">
    <property type="entry name" value="DnaJ-like_C11_C"/>
</dbReference>
<evidence type="ECO:0000256" key="1">
    <source>
        <dbReference type="ARBA" id="ARBA00004370"/>
    </source>
</evidence>
<dbReference type="PANTHER" id="PTHR44157:SF1">
    <property type="entry name" value="DNAJ HOMOLOG SUBFAMILY C MEMBER 11"/>
    <property type="match status" value="1"/>
</dbReference>
<dbReference type="PRINTS" id="PR00625">
    <property type="entry name" value="JDOMAIN"/>
</dbReference>
<sequence>GMCWFCNFNASSEELKAAYRRLCMLYHPDKHRDPELKSQAERLFNLVHQAYEVLSDPQTRAIYDIYGKRGLEMEGWEVRTHASDRVFRLQSRSQRPRLGTHGCCPVGIDATDLFDRYEEEYEDVSGSGFPQIEINKMHISQSIEAPLTATDTAILSGSLSTQNGNGGGSINFALRRVTSAKGWGELEFGAGDLQGPLFGLKLFRNLTPRCFVTTNCALQFSSRGIRPGLTTVLARNLDKNTVGYLQWRWGIQSAMNTSVVRDTKTSHFTVALQVSAEPRPQASLLAGFFGTVVEYGAERKISRHSVLGAAVSVGAPQGVSLKVKLNRASQTYFFPIHLTDQLLPSAVFYATVGPLVVYFALHRLVIKPYLRAQKEKELEKQRESTATDILQKKQEAEAAVRLMQESVRRIIEAEESRMGLIIVNAWYGKLVNDRSKKSEKVKVIDVTVPLQCLVKDSKLILTEASKAGLPGFYDPCVGEEKNLKVLYQFRGVLHQVMALDGEALRIPKQSHRIDTDG</sequence>
<dbReference type="Proteomes" id="UP000472268">
    <property type="component" value="Chromosome 8"/>
</dbReference>
<comment type="subcellular location">
    <subcellularLocation>
        <location evidence="1">Membrane</location>
    </subcellularLocation>
</comment>
<dbReference type="PROSITE" id="PS50076">
    <property type="entry name" value="DNAJ_2"/>
    <property type="match status" value="1"/>
</dbReference>
<dbReference type="GO" id="GO:0042407">
    <property type="term" value="P:cristae formation"/>
    <property type="evidence" value="ECO:0007669"/>
    <property type="project" value="TreeGrafter"/>
</dbReference>
<dbReference type="InterPro" id="IPR018253">
    <property type="entry name" value="DnaJ_domain_CS"/>
</dbReference>
<evidence type="ECO:0000313" key="6">
    <source>
        <dbReference type="Proteomes" id="UP000472268"/>
    </source>
</evidence>
<feature type="domain" description="J" evidence="4">
    <location>
        <begin position="1"/>
        <end position="67"/>
    </location>
</feature>
<dbReference type="Ensembl" id="ENSSSUT00005009976.1">
    <property type="protein sequence ID" value="ENSSSUP00005008667.1"/>
    <property type="gene ID" value="ENSSSUG00005005528.1"/>
</dbReference>
<dbReference type="InterPro" id="IPR036869">
    <property type="entry name" value="J_dom_sf"/>
</dbReference>
<dbReference type="Pfam" id="PF00226">
    <property type="entry name" value="DnaJ"/>
    <property type="match status" value="1"/>
</dbReference>